<evidence type="ECO:0000256" key="1">
    <source>
        <dbReference type="SAM" id="Phobius"/>
    </source>
</evidence>
<feature type="transmembrane region" description="Helical" evidence="1">
    <location>
        <begin position="12"/>
        <end position="34"/>
    </location>
</feature>
<dbReference type="EMBL" id="JBHSMQ010000006">
    <property type="protein sequence ID" value="MFC5456508.1"/>
    <property type="molecule type" value="Genomic_DNA"/>
</dbReference>
<evidence type="ECO:0008006" key="4">
    <source>
        <dbReference type="Google" id="ProtNLM"/>
    </source>
</evidence>
<dbReference type="Proteomes" id="UP001596052">
    <property type="component" value="Unassembled WGS sequence"/>
</dbReference>
<organism evidence="2 3">
    <name type="scientific">Prosthecobacter fluviatilis</name>
    <dbReference type="NCBI Taxonomy" id="445931"/>
    <lineage>
        <taxon>Bacteria</taxon>
        <taxon>Pseudomonadati</taxon>
        <taxon>Verrucomicrobiota</taxon>
        <taxon>Verrucomicrobiia</taxon>
        <taxon>Verrucomicrobiales</taxon>
        <taxon>Verrucomicrobiaceae</taxon>
        <taxon>Prosthecobacter</taxon>
    </lineage>
</organism>
<evidence type="ECO:0000313" key="3">
    <source>
        <dbReference type="Proteomes" id="UP001596052"/>
    </source>
</evidence>
<dbReference type="RefSeq" id="WP_377168814.1">
    <property type="nucleotide sequence ID" value="NZ_JBHSMQ010000006.1"/>
</dbReference>
<keyword evidence="1" id="KW-1133">Transmembrane helix</keyword>
<proteinExistence type="predicted"/>
<evidence type="ECO:0000313" key="2">
    <source>
        <dbReference type="EMBL" id="MFC5456508.1"/>
    </source>
</evidence>
<keyword evidence="3" id="KW-1185">Reference proteome</keyword>
<sequence length="83" mass="9007">MNLNSNFYGSSTTLRIFSAAAIGSMVGGWIFFLLDWFGPWLFSQFIAFVLGMSSCCPLGGIVTACSVLSLATWFVWAMMNSAS</sequence>
<comment type="caution">
    <text evidence="2">The sequence shown here is derived from an EMBL/GenBank/DDBJ whole genome shotgun (WGS) entry which is preliminary data.</text>
</comment>
<name>A0ABW0KSQ1_9BACT</name>
<feature type="transmembrane region" description="Helical" evidence="1">
    <location>
        <begin position="46"/>
        <end position="76"/>
    </location>
</feature>
<gene>
    <name evidence="2" type="ORF">ACFQDI_16710</name>
</gene>
<keyword evidence="1" id="KW-0812">Transmembrane</keyword>
<accession>A0ABW0KSQ1</accession>
<reference evidence="3" key="1">
    <citation type="journal article" date="2019" name="Int. J. Syst. Evol. Microbiol.">
        <title>The Global Catalogue of Microorganisms (GCM) 10K type strain sequencing project: providing services to taxonomists for standard genome sequencing and annotation.</title>
        <authorList>
            <consortium name="The Broad Institute Genomics Platform"/>
            <consortium name="The Broad Institute Genome Sequencing Center for Infectious Disease"/>
            <person name="Wu L."/>
            <person name="Ma J."/>
        </authorList>
    </citation>
    <scope>NUCLEOTIDE SEQUENCE [LARGE SCALE GENOMIC DNA]</scope>
    <source>
        <strain evidence="3">CGMCC 4.1469</strain>
    </source>
</reference>
<keyword evidence="1" id="KW-0472">Membrane</keyword>
<protein>
    <recommendedName>
        <fullName evidence="4">DUF2892 domain-containing protein</fullName>
    </recommendedName>
</protein>